<accession>A0A1H2SAP8</accession>
<evidence type="ECO:0008006" key="4">
    <source>
        <dbReference type="Google" id="ProtNLM"/>
    </source>
</evidence>
<dbReference type="RefSeq" id="WP_091285310.1">
    <property type="nucleotide sequence ID" value="NZ_FNON01000001.1"/>
</dbReference>
<gene>
    <name evidence="2" type="ORF">SAMN05421504_101165</name>
</gene>
<dbReference type="OrthoDB" id="4246838at2"/>
<name>A0A1H2SAP8_9PSEU</name>
<evidence type="ECO:0000256" key="1">
    <source>
        <dbReference type="SAM" id="SignalP"/>
    </source>
</evidence>
<evidence type="ECO:0000313" key="2">
    <source>
        <dbReference type="EMBL" id="SDW28751.1"/>
    </source>
</evidence>
<feature type="chain" id="PRO_5011719371" description="Peptidase inhibitor family I36" evidence="1">
    <location>
        <begin position="29"/>
        <end position="141"/>
    </location>
</feature>
<keyword evidence="3" id="KW-1185">Reference proteome</keyword>
<organism evidence="2 3">
    <name type="scientific">Amycolatopsis xylanica</name>
    <dbReference type="NCBI Taxonomy" id="589385"/>
    <lineage>
        <taxon>Bacteria</taxon>
        <taxon>Bacillati</taxon>
        <taxon>Actinomycetota</taxon>
        <taxon>Actinomycetes</taxon>
        <taxon>Pseudonocardiales</taxon>
        <taxon>Pseudonocardiaceae</taxon>
        <taxon>Amycolatopsis</taxon>
    </lineage>
</organism>
<sequence length="141" mass="15190">MLRKIVGTLGIAGVIAGTALSGAAPATAAADESKVYVVHDLGGQFYCGGPYDSGVPRCEDNYHFGHTNQIFVVGLDHAVWTIWNGGGGWSGWHSLGGKAYSYVWFTNQHGSDFTINVVGGDGNRWSKRRYAGGSWSNWYRS</sequence>
<dbReference type="EMBL" id="FNON01000001">
    <property type="protein sequence ID" value="SDW28751.1"/>
    <property type="molecule type" value="Genomic_DNA"/>
</dbReference>
<reference evidence="2 3" key="1">
    <citation type="submission" date="2016-10" db="EMBL/GenBank/DDBJ databases">
        <authorList>
            <person name="de Groot N.N."/>
        </authorList>
    </citation>
    <scope>NUCLEOTIDE SEQUENCE [LARGE SCALE GENOMIC DNA]</scope>
    <source>
        <strain evidence="2 3">CPCC 202699</strain>
    </source>
</reference>
<dbReference type="Proteomes" id="UP000199515">
    <property type="component" value="Unassembled WGS sequence"/>
</dbReference>
<dbReference type="AlphaFoldDB" id="A0A1H2SAP8"/>
<keyword evidence="1" id="KW-0732">Signal</keyword>
<protein>
    <recommendedName>
        <fullName evidence="4">Peptidase inhibitor family I36</fullName>
    </recommendedName>
</protein>
<evidence type="ECO:0000313" key="3">
    <source>
        <dbReference type="Proteomes" id="UP000199515"/>
    </source>
</evidence>
<feature type="signal peptide" evidence="1">
    <location>
        <begin position="1"/>
        <end position="28"/>
    </location>
</feature>
<proteinExistence type="predicted"/>